<proteinExistence type="predicted"/>
<keyword evidence="3" id="KW-1185">Reference proteome</keyword>
<evidence type="ECO:0000256" key="1">
    <source>
        <dbReference type="SAM" id="MobiDB-lite"/>
    </source>
</evidence>
<name>A0AAW1STL2_9CHLO</name>
<feature type="region of interest" description="Disordered" evidence="1">
    <location>
        <begin position="318"/>
        <end position="378"/>
    </location>
</feature>
<sequence>MSTCSNLYAGSLSGGLPGTALDPDHSMSLFLAWLGSTEGNMAIKKALLLSANLFRTDDVSDKIFHMVPLEHAISPRETSPVKPPQLRYYLEGSIKIATEMVHALLVQRLYLGSSLRAQLNIVTQEHLLETAAANGYHLESLVHRLAMKGGELKCRWLDSQKDFTMQLKAAKPASFHSAAQLMKVAQVDGSIYALPNSTTYPAVDSAVTPCIHLQSAKASSHTLQVDALEILRQALGSSGKQESAFKAAASLTHPPRVFKKPLVVMVTTPAHFDDSYKELQRSKGAQPKRVTSVMQAVATIPIEDWGAAHLVPPLDTVEHSVEGSSGTAHIVNQDQDGGALTSEPHFSEMETDHGLPVETHQASTSWSGSKRQHRSDQL</sequence>
<dbReference type="Proteomes" id="UP001485043">
    <property type="component" value="Unassembled WGS sequence"/>
</dbReference>
<feature type="compositionally biased region" description="Basic and acidic residues" evidence="1">
    <location>
        <begin position="345"/>
        <end position="355"/>
    </location>
</feature>
<accession>A0AAW1STL2</accession>
<evidence type="ECO:0000313" key="3">
    <source>
        <dbReference type="Proteomes" id="UP001485043"/>
    </source>
</evidence>
<dbReference type="AlphaFoldDB" id="A0AAW1STL2"/>
<reference evidence="2 3" key="1">
    <citation type="journal article" date="2024" name="Nat. Commun.">
        <title>Phylogenomics reveals the evolutionary origins of lichenization in chlorophyte algae.</title>
        <authorList>
            <person name="Puginier C."/>
            <person name="Libourel C."/>
            <person name="Otte J."/>
            <person name="Skaloud P."/>
            <person name="Haon M."/>
            <person name="Grisel S."/>
            <person name="Petersen M."/>
            <person name="Berrin J.G."/>
            <person name="Delaux P.M."/>
            <person name="Dal Grande F."/>
            <person name="Keller J."/>
        </authorList>
    </citation>
    <scope>NUCLEOTIDE SEQUENCE [LARGE SCALE GENOMIC DNA]</scope>
    <source>
        <strain evidence="2 3">SAG 2523</strain>
    </source>
</reference>
<gene>
    <name evidence="2" type="ORF">WJX84_007234</name>
</gene>
<feature type="compositionally biased region" description="Polar residues" evidence="1">
    <location>
        <begin position="322"/>
        <end position="335"/>
    </location>
</feature>
<feature type="compositionally biased region" description="Polar residues" evidence="1">
    <location>
        <begin position="360"/>
        <end position="369"/>
    </location>
</feature>
<organism evidence="2 3">
    <name type="scientific">Apatococcus fuscideae</name>
    <dbReference type="NCBI Taxonomy" id="2026836"/>
    <lineage>
        <taxon>Eukaryota</taxon>
        <taxon>Viridiplantae</taxon>
        <taxon>Chlorophyta</taxon>
        <taxon>core chlorophytes</taxon>
        <taxon>Trebouxiophyceae</taxon>
        <taxon>Chlorellales</taxon>
        <taxon>Chlorellaceae</taxon>
        <taxon>Apatococcus</taxon>
    </lineage>
</organism>
<comment type="caution">
    <text evidence="2">The sequence shown here is derived from an EMBL/GenBank/DDBJ whole genome shotgun (WGS) entry which is preliminary data.</text>
</comment>
<protein>
    <submittedName>
        <fullName evidence="2">Uncharacterized protein</fullName>
    </submittedName>
</protein>
<evidence type="ECO:0000313" key="2">
    <source>
        <dbReference type="EMBL" id="KAK9856842.1"/>
    </source>
</evidence>
<dbReference type="EMBL" id="JALJOV010000994">
    <property type="protein sequence ID" value="KAK9856842.1"/>
    <property type="molecule type" value="Genomic_DNA"/>
</dbReference>